<evidence type="ECO:0000313" key="1">
    <source>
        <dbReference type="EMBL" id="RRT89903.1"/>
    </source>
</evidence>
<protein>
    <submittedName>
        <fullName evidence="1">Helix-turn-helix domain-containing protein</fullName>
    </submittedName>
</protein>
<evidence type="ECO:0000313" key="3">
    <source>
        <dbReference type="Proteomes" id="UP000254737"/>
    </source>
</evidence>
<reference evidence="1 4" key="2">
    <citation type="submission" date="2018-10" db="EMBL/GenBank/DDBJ databases">
        <title>Transmission dynamics of multidrug resistant bacteria on intensive care unit surfaces.</title>
        <authorList>
            <person name="D'Souza A.W."/>
            <person name="Potter R.F."/>
            <person name="Wallace M."/>
            <person name="Shupe A."/>
            <person name="Patel S."/>
            <person name="Sun S."/>
            <person name="Gul D."/>
            <person name="Kwon J.H."/>
            <person name="Andleeb S."/>
            <person name="Burnham C.-A.D."/>
            <person name="Dantas G."/>
        </authorList>
    </citation>
    <scope>NUCLEOTIDE SEQUENCE [LARGE SCALE GENOMIC DNA]</scope>
    <source>
        <strain evidence="1 4">WF_348</strain>
    </source>
</reference>
<dbReference type="InterPro" id="IPR010921">
    <property type="entry name" value="Trp_repressor/repl_initiator"/>
</dbReference>
<dbReference type="STRING" id="343874.GCA_000805695_00296"/>
<dbReference type="OrthoDB" id="1260127at2"/>
<accession>A0A376G734</accession>
<dbReference type="GO" id="GO:0043565">
    <property type="term" value="F:sequence-specific DNA binding"/>
    <property type="evidence" value="ECO:0007669"/>
    <property type="project" value="InterPro"/>
</dbReference>
<dbReference type="AlphaFoldDB" id="A0A376G734"/>
<dbReference type="Proteomes" id="UP000254737">
    <property type="component" value="Unassembled WGS sequence"/>
</dbReference>
<dbReference type="EMBL" id="RHPO01000023">
    <property type="protein sequence ID" value="RRT89903.1"/>
    <property type="molecule type" value="Genomic_DNA"/>
</dbReference>
<proteinExistence type="predicted"/>
<evidence type="ECO:0000313" key="2">
    <source>
        <dbReference type="EMBL" id="STD54677.1"/>
    </source>
</evidence>
<name>A0A376G734_9FLAO</name>
<reference evidence="2 3" key="1">
    <citation type="submission" date="2018-06" db="EMBL/GenBank/DDBJ databases">
        <authorList>
            <consortium name="Pathogen Informatics"/>
            <person name="Doyle S."/>
        </authorList>
    </citation>
    <scope>NUCLEOTIDE SEQUENCE [LARGE SCALE GENOMIC DNA]</scope>
    <source>
        <strain evidence="2 3">NCTC13456</strain>
    </source>
</reference>
<organism evidence="2 3">
    <name type="scientific">Empedobacter falsenii</name>
    <dbReference type="NCBI Taxonomy" id="343874"/>
    <lineage>
        <taxon>Bacteria</taxon>
        <taxon>Pseudomonadati</taxon>
        <taxon>Bacteroidota</taxon>
        <taxon>Flavobacteriia</taxon>
        <taxon>Flavobacteriales</taxon>
        <taxon>Weeksellaceae</taxon>
        <taxon>Empedobacter</taxon>
    </lineage>
</organism>
<evidence type="ECO:0000313" key="4">
    <source>
        <dbReference type="Proteomes" id="UP000267844"/>
    </source>
</evidence>
<dbReference type="Proteomes" id="UP000267844">
    <property type="component" value="Unassembled WGS sequence"/>
</dbReference>
<dbReference type="EMBL" id="UFXS01000001">
    <property type="protein sequence ID" value="STD54677.1"/>
    <property type="molecule type" value="Genomic_DNA"/>
</dbReference>
<gene>
    <name evidence="1" type="ORF">EGI89_10580</name>
    <name evidence="2" type="ORF">NCTC13456_01141</name>
</gene>
<dbReference type="RefSeq" id="WP_038333921.1">
    <property type="nucleotide sequence ID" value="NZ_JACAIY010000011.1"/>
</dbReference>
<sequence length="101" mass="12115">MEKPNYQKIYQDIIKRNFPEKIEQTKKLLKKNMNVLDIMKVSEILNANKTAENQKHKSYDLNSVLEILKIQQKNNYTNTFTADKFKISRNTVAKWRKIYGY</sequence>
<dbReference type="SUPFAM" id="SSF48295">
    <property type="entry name" value="TrpR-like"/>
    <property type="match status" value="1"/>
</dbReference>